<evidence type="ECO:0000313" key="1">
    <source>
        <dbReference type="EMBL" id="CAD7699893.1"/>
    </source>
</evidence>
<name>A0A8S1IYR0_9CHLO</name>
<reference evidence="1" key="1">
    <citation type="submission" date="2020-12" db="EMBL/GenBank/DDBJ databases">
        <authorList>
            <person name="Iha C."/>
        </authorList>
    </citation>
    <scope>NUCLEOTIDE SEQUENCE</scope>
</reference>
<accession>A0A8S1IYR0</accession>
<proteinExistence type="predicted"/>
<keyword evidence="2" id="KW-1185">Reference proteome</keyword>
<dbReference type="Proteomes" id="UP000708148">
    <property type="component" value="Unassembled WGS sequence"/>
</dbReference>
<gene>
    <name evidence="1" type="ORF">OSTQU699_LOCUS5252</name>
</gene>
<protein>
    <submittedName>
        <fullName evidence="1">Uncharacterized protein</fullName>
    </submittedName>
</protein>
<dbReference type="EMBL" id="CAJHUC010001131">
    <property type="protein sequence ID" value="CAD7699893.1"/>
    <property type="molecule type" value="Genomic_DNA"/>
</dbReference>
<comment type="caution">
    <text evidence="1">The sequence shown here is derived from an EMBL/GenBank/DDBJ whole genome shotgun (WGS) entry which is preliminary data.</text>
</comment>
<organism evidence="1 2">
    <name type="scientific">Ostreobium quekettii</name>
    <dbReference type="NCBI Taxonomy" id="121088"/>
    <lineage>
        <taxon>Eukaryota</taxon>
        <taxon>Viridiplantae</taxon>
        <taxon>Chlorophyta</taxon>
        <taxon>core chlorophytes</taxon>
        <taxon>Ulvophyceae</taxon>
        <taxon>TCBD clade</taxon>
        <taxon>Bryopsidales</taxon>
        <taxon>Ostreobineae</taxon>
        <taxon>Ostreobiaceae</taxon>
        <taxon>Ostreobium</taxon>
    </lineage>
</organism>
<sequence>MIFHLSICPTTCYPGESTLQVQTCVIYHPTSWWWCHMDGGKESVHSLYHDALQASHARACDTVGDMQFWLDTCFPSYLMCQLHIGFKEVDRVLLVSGNGIW</sequence>
<dbReference type="AlphaFoldDB" id="A0A8S1IYR0"/>
<evidence type="ECO:0000313" key="2">
    <source>
        <dbReference type="Proteomes" id="UP000708148"/>
    </source>
</evidence>